<dbReference type="EMBL" id="CAJVPY010016109">
    <property type="protein sequence ID" value="CAG8755386.1"/>
    <property type="molecule type" value="Genomic_DNA"/>
</dbReference>
<evidence type="ECO:0000313" key="2">
    <source>
        <dbReference type="EMBL" id="CAG8755386.1"/>
    </source>
</evidence>
<accession>A0A9N9NTC6</accession>
<name>A0A9N9NTC6_9GLOM</name>
<gene>
    <name evidence="2" type="ORF">DERYTH_LOCUS17278</name>
</gene>
<keyword evidence="3" id="KW-1185">Reference proteome</keyword>
<dbReference type="AlphaFoldDB" id="A0A9N9NTC6"/>
<feature type="non-terminal residue" evidence="2">
    <location>
        <position position="1208"/>
    </location>
</feature>
<proteinExistence type="predicted"/>
<reference evidence="2" key="1">
    <citation type="submission" date="2021-06" db="EMBL/GenBank/DDBJ databases">
        <authorList>
            <person name="Kallberg Y."/>
            <person name="Tangrot J."/>
            <person name="Rosling A."/>
        </authorList>
    </citation>
    <scope>NUCLEOTIDE SEQUENCE</scope>
    <source>
        <strain evidence="2">MA453B</strain>
    </source>
</reference>
<sequence>MANNHQTVKEILKFLEDGEKKVTLSGHKDIILVLGNTGSVETSQSKRGSFVIVGDERILDGTTSKTIYPEMALGNGNVYYDCPGFDDTRGVENDISGIYFVKKVIEHSKRLKIILTIDDSLFFDSRTEFPKLIEHISSFIRDISKFENSILLIFTKVDTGTQTVKEYKNEILDALIKDDLENLYIKKLRNIYEHIGKLTTHKEFVQMIIDEMDKLQIELHITSEKRITAIMNDGSYFDFLKTVKSEITTTPGKWIRGFDNLIRTKLSITCISPRWKIHNKCEIGLDGVSGSSHSPLKANNGKDNTDNRLSLQGEIGKPGLPGGNAGNFLGVYKEINNRNGLIITADGGKGGPGQNGGDGGNGKDGDDFKVDNVRNQRYQKETLDPFPNTRSGRGGYNGYIELINTQNRQELTDLTSRKPENVGDRGIGGKGGSGGKKGNGEEVKYHEETGMFKTDFYWTKIQDLPTNTRAISGKDGIDNKNDQTICLPEKRFERCNFAIDVNNYKKFLRSNLDNPFKVELLTRFIQEIEFHPKIHSTYNTIGLFGDMEILENNFYDLVDRKINILPFYESFLERITKYTTETNKQYYSAYAQSEFTSTHNKSYKKALEYLYTNLLSKTWSLKSTQAPFLIVDINKYFKIVTESIELLKEKEEQIAIIKYQNEFKKNIDGPVGAGISAAAGGAIMISETFILDDNTSDMKPISLPSGIKTSYQELAKRFNDKYANEAKIFKQQLEVVEKEIENYKEFEDINGEIKRIKDEIKLIEDAEPNPTPDNNSNEPSTSNDNLIEPNTSSKDKIDKLKKELKDVLKNKKNSLKEEESHANQKNKDILKKVEYVNNLIRIAELGVDLYSKLQIDKQKLNVINDNVKELDNDFNRLKDYEDGIYKIIKPILQEIKDDIIKVEKNEGKSHASLDFSKWLIQSKIRDINNQLKQATKEFKAQYIANIRSPTIDSIYIQDYALKEATIRVEKAIQLNIVLGQYNNAINAFKQWVFPFGFLYHQEYKLPDSMALTKNNNTLKNIKMDAIKQIETISTKIREYYVTVTEYDIYVNEGEFYNSASMNPFTIWENKLYQDEISSMFKGEIVTLNADIAKSDPEKSAIKFNKIGNSNYRWNNQNVIIRSREQVISYHFEKRTDGELVNSSKAYQKITKGDFILSPYAMWEIQLFVKKNADFSVLHRYKNKVNLELVGHGKWINETNIPPNSPYFN</sequence>
<dbReference type="OrthoDB" id="2386367at2759"/>
<feature type="region of interest" description="Disordered" evidence="1">
    <location>
        <begin position="765"/>
        <end position="793"/>
    </location>
</feature>
<protein>
    <submittedName>
        <fullName evidence="2">15529_t:CDS:1</fullName>
    </submittedName>
</protein>
<feature type="region of interest" description="Disordered" evidence="1">
    <location>
        <begin position="417"/>
        <end position="440"/>
    </location>
</feature>
<organism evidence="2 3">
    <name type="scientific">Dentiscutata erythropus</name>
    <dbReference type="NCBI Taxonomy" id="1348616"/>
    <lineage>
        <taxon>Eukaryota</taxon>
        <taxon>Fungi</taxon>
        <taxon>Fungi incertae sedis</taxon>
        <taxon>Mucoromycota</taxon>
        <taxon>Glomeromycotina</taxon>
        <taxon>Glomeromycetes</taxon>
        <taxon>Diversisporales</taxon>
        <taxon>Gigasporaceae</taxon>
        <taxon>Dentiscutata</taxon>
    </lineage>
</organism>
<dbReference type="Proteomes" id="UP000789405">
    <property type="component" value="Unassembled WGS sequence"/>
</dbReference>
<evidence type="ECO:0000256" key="1">
    <source>
        <dbReference type="SAM" id="MobiDB-lite"/>
    </source>
</evidence>
<feature type="compositionally biased region" description="Polar residues" evidence="1">
    <location>
        <begin position="772"/>
        <end position="792"/>
    </location>
</feature>
<evidence type="ECO:0000313" key="3">
    <source>
        <dbReference type="Proteomes" id="UP000789405"/>
    </source>
</evidence>
<comment type="caution">
    <text evidence="2">The sequence shown here is derived from an EMBL/GenBank/DDBJ whole genome shotgun (WGS) entry which is preliminary data.</text>
</comment>
<feature type="compositionally biased region" description="Gly residues" evidence="1">
    <location>
        <begin position="347"/>
        <end position="360"/>
    </location>
</feature>
<feature type="compositionally biased region" description="Gly residues" evidence="1">
    <location>
        <begin position="425"/>
        <end position="437"/>
    </location>
</feature>
<feature type="region of interest" description="Disordered" evidence="1">
    <location>
        <begin position="346"/>
        <end position="369"/>
    </location>
</feature>